<dbReference type="Proteomes" id="UP001331761">
    <property type="component" value="Unassembled WGS sequence"/>
</dbReference>
<feature type="transmembrane region" description="Helical" evidence="3">
    <location>
        <begin position="221"/>
        <end position="243"/>
    </location>
</feature>
<comment type="caution">
    <text evidence="4">The sequence shown here is derived from an EMBL/GenBank/DDBJ whole genome shotgun (WGS) entry which is preliminary data.</text>
</comment>
<keyword evidence="1" id="KW-0175">Coiled coil</keyword>
<name>A0AAN8EWC0_TRICO</name>
<organism evidence="4 5">
    <name type="scientific">Trichostrongylus colubriformis</name>
    <name type="common">Black scour worm</name>
    <dbReference type="NCBI Taxonomy" id="6319"/>
    <lineage>
        <taxon>Eukaryota</taxon>
        <taxon>Metazoa</taxon>
        <taxon>Ecdysozoa</taxon>
        <taxon>Nematoda</taxon>
        <taxon>Chromadorea</taxon>
        <taxon>Rhabditida</taxon>
        <taxon>Rhabditina</taxon>
        <taxon>Rhabditomorpha</taxon>
        <taxon>Strongyloidea</taxon>
        <taxon>Trichostrongylidae</taxon>
        <taxon>Trichostrongylus</taxon>
    </lineage>
</organism>
<keyword evidence="5" id="KW-1185">Reference proteome</keyword>
<gene>
    <name evidence="4" type="ORF">GCK32_001494</name>
</gene>
<keyword evidence="3" id="KW-0472">Membrane</keyword>
<reference evidence="4 5" key="1">
    <citation type="submission" date="2019-10" db="EMBL/GenBank/DDBJ databases">
        <title>Assembly and Annotation for the nematode Trichostrongylus colubriformis.</title>
        <authorList>
            <person name="Martin J."/>
        </authorList>
    </citation>
    <scope>NUCLEOTIDE SEQUENCE [LARGE SCALE GENOMIC DNA]</scope>
    <source>
        <strain evidence="4">G859</strain>
        <tissue evidence="4">Whole worm</tissue>
    </source>
</reference>
<keyword evidence="3" id="KW-0812">Transmembrane</keyword>
<accession>A0AAN8EWC0</accession>
<evidence type="ECO:0000313" key="5">
    <source>
        <dbReference type="Proteomes" id="UP001331761"/>
    </source>
</evidence>
<dbReference type="EMBL" id="WIXE01021714">
    <property type="protein sequence ID" value="KAK5968130.1"/>
    <property type="molecule type" value="Genomic_DNA"/>
</dbReference>
<evidence type="ECO:0000313" key="4">
    <source>
        <dbReference type="EMBL" id="KAK5968130.1"/>
    </source>
</evidence>
<protein>
    <submittedName>
        <fullName evidence="4">Uncharacterized protein</fullName>
    </submittedName>
</protein>
<evidence type="ECO:0000256" key="2">
    <source>
        <dbReference type="SAM" id="MobiDB-lite"/>
    </source>
</evidence>
<feature type="compositionally biased region" description="Low complexity" evidence="2">
    <location>
        <begin position="45"/>
        <end position="55"/>
    </location>
</feature>
<sequence>MNSSTHSLSRRLSFESTTTSEFEVVSRERSASGSTVEDSYCQELSASSSPSPSASFRIPDLCIECHSSEQDSPPNEEPPSQPTEEPAPQPTEEPAPQPTAPTRDDTIRSFSNVASQVSGSDVSTMARESAGMLEQVFHELFTLKRRNSMLERMAQQSNEWRVATKQLEKEVKVLHKTMKAYKSREDKLQEEVNQLRQEKEELLAKEKPQEADSSQIQSTSWLRRIIVVGIIIAVIAAYMECYAQFLKEHRHSKDLQQQLSIMHELVDKLEVERAAEYQRQLEETSKRITDDMSADIARAQKERELEHERLIEAYREKMLLYDDLTTLRKEKSQKKKKFSSWYH</sequence>
<feature type="region of interest" description="Disordered" evidence="2">
    <location>
        <begin position="1"/>
        <end position="105"/>
    </location>
</feature>
<proteinExistence type="predicted"/>
<evidence type="ECO:0000256" key="1">
    <source>
        <dbReference type="SAM" id="Coils"/>
    </source>
</evidence>
<keyword evidence="3" id="KW-1133">Transmembrane helix</keyword>
<feature type="compositionally biased region" description="Pro residues" evidence="2">
    <location>
        <begin position="75"/>
        <end position="99"/>
    </location>
</feature>
<dbReference type="AlphaFoldDB" id="A0AAN8EWC0"/>
<evidence type="ECO:0000256" key="3">
    <source>
        <dbReference type="SAM" id="Phobius"/>
    </source>
</evidence>
<feature type="coiled-coil region" evidence="1">
    <location>
        <begin position="150"/>
        <end position="205"/>
    </location>
</feature>